<name>S2WJT4_9ACTN</name>
<accession>S2WJT4</accession>
<gene>
    <name evidence="1" type="ORF">HMPREF9306_01230</name>
</gene>
<dbReference type="RefSeq" id="WP_016456060.1">
    <property type="nucleotide sequence ID" value="NZ_KE150269.1"/>
</dbReference>
<protein>
    <submittedName>
        <fullName evidence="1">Uncharacterized protein</fullName>
    </submittedName>
</protein>
<dbReference type="AlphaFoldDB" id="S2WJT4"/>
<dbReference type="HOGENOM" id="CLU_1936196_0_0_11"/>
<reference evidence="1 2" key="1">
    <citation type="submission" date="2013-04" db="EMBL/GenBank/DDBJ databases">
        <title>The Genome Sequence of Propionimicrobium lymphophilum ACS-093-V-SCH5.</title>
        <authorList>
            <consortium name="The Broad Institute Genomics Platform"/>
            <person name="Earl A."/>
            <person name="Ward D."/>
            <person name="Feldgarden M."/>
            <person name="Gevers D."/>
            <person name="Saerens B."/>
            <person name="Vaneechoutte M."/>
            <person name="Walker B."/>
            <person name="Young S."/>
            <person name="Zeng Q."/>
            <person name="Gargeya S."/>
            <person name="Fitzgerald M."/>
            <person name="Haas B."/>
            <person name="Abouelleil A."/>
            <person name="Allen A.W."/>
            <person name="Alvarado L."/>
            <person name="Arachchi H.M."/>
            <person name="Berlin A.M."/>
            <person name="Chapman S.B."/>
            <person name="Gainer-Dewar J."/>
            <person name="Goldberg J."/>
            <person name="Griggs A."/>
            <person name="Gujja S."/>
            <person name="Hansen M."/>
            <person name="Howarth C."/>
            <person name="Imamovic A."/>
            <person name="Ireland A."/>
            <person name="Larimer J."/>
            <person name="McCowan C."/>
            <person name="Murphy C."/>
            <person name="Pearson M."/>
            <person name="Poon T.W."/>
            <person name="Priest M."/>
            <person name="Roberts A."/>
            <person name="Saif S."/>
            <person name="Shea T."/>
            <person name="Sisk P."/>
            <person name="Sykes S."/>
            <person name="Wortman J."/>
            <person name="Nusbaum C."/>
            <person name="Birren B."/>
        </authorList>
    </citation>
    <scope>NUCLEOTIDE SEQUENCE [LARGE SCALE GENOMIC DNA]</scope>
    <source>
        <strain evidence="1 2">ACS-093-V-SCH5</strain>
    </source>
</reference>
<keyword evidence="2" id="KW-1185">Reference proteome</keyword>
<dbReference type="EMBL" id="AGZR01000006">
    <property type="protein sequence ID" value="EPD32922.1"/>
    <property type="molecule type" value="Genomic_DNA"/>
</dbReference>
<proteinExistence type="predicted"/>
<evidence type="ECO:0000313" key="2">
    <source>
        <dbReference type="Proteomes" id="UP000014417"/>
    </source>
</evidence>
<evidence type="ECO:0000313" key="1">
    <source>
        <dbReference type="EMBL" id="EPD32922.1"/>
    </source>
</evidence>
<dbReference type="Proteomes" id="UP000014417">
    <property type="component" value="Unassembled WGS sequence"/>
</dbReference>
<comment type="caution">
    <text evidence="1">The sequence shown here is derived from an EMBL/GenBank/DDBJ whole genome shotgun (WGS) entry which is preliminary data.</text>
</comment>
<sequence>MTRIIVPDDLTGVAAAASLTQAVLKHLNVASLEELACELEAGYGDGSSVVEKFEAIEFSPGQRELLATYADEICLIRNKPRGRRDVKSRTLAVCDACGGWVVSVGNPPARCQVKLGCGGRVTKPPQSAVA</sequence>
<dbReference type="STRING" id="883161.HMPREF9306_01230"/>
<organism evidence="1 2">
    <name type="scientific">Propionimicrobium lymphophilum ACS-093-V-SCH5</name>
    <dbReference type="NCBI Taxonomy" id="883161"/>
    <lineage>
        <taxon>Bacteria</taxon>
        <taxon>Bacillati</taxon>
        <taxon>Actinomycetota</taxon>
        <taxon>Actinomycetes</taxon>
        <taxon>Propionibacteriales</taxon>
        <taxon>Propionibacteriaceae</taxon>
        <taxon>Propionimicrobium</taxon>
    </lineage>
</organism>